<evidence type="ECO:0000256" key="1">
    <source>
        <dbReference type="SAM" id="Phobius"/>
    </source>
</evidence>
<proteinExistence type="predicted"/>
<evidence type="ECO:0000313" key="4">
    <source>
        <dbReference type="Proteomes" id="UP000306509"/>
    </source>
</evidence>
<name>A0A4U8Q7H1_9FIRM</name>
<accession>A0A4U8Q7H1</accession>
<feature type="domain" description="DUF4179" evidence="2">
    <location>
        <begin position="36"/>
        <end position="125"/>
    </location>
</feature>
<protein>
    <recommendedName>
        <fullName evidence="2">DUF4179 domain-containing protein</fullName>
    </recommendedName>
</protein>
<reference evidence="3 4" key="1">
    <citation type="journal article" date="2019" name="Anaerobe">
        <title>Detection of Robinsoniella peoriensis in multiple bone samples of a trauma patient.</title>
        <authorList>
            <person name="Schrottner P."/>
            <person name="Hartwich K."/>
            <person name="Bunk B."/>
            <person name="Schober I."/>
            <person name="Helbig S."/>
            <person name="Rudolph W.W."/>
            <person name="Gunzer F."/>
        </authorList>
    </citation>
    <scope>NUCLEOTIDE SEQUENCE [LARGE SCALE GENOMIC DNA]</scope>
    <source>
        <strain evidence="3 4">DSM 106044</strain>
    </source>
</reference>
<dbReference type="InterPro" id="IPR025436">
    <property type="entry name" value="DUF4179"/>
</dbReference>
<sequence>MFNNWNEVPTSDRLDETIMGGMKQVKKIRKKQVIKKVTLGAGSTVALITAFFIWGFYNPVLAAEIPVIGGIFKDIENEVEFSGNFSEKAQNLEGAAMESNDAGLLVKAEEAYCDGSSIYVTLSISGEQPFQNMYDEYTDDDGITHLPTLMLEGNAQISEGGELQDNAISKIEGRLIDEHTFQGMMKIDLDEDYTQSDKSFNLKLNLDSITYEDSKLAEESIKNEKEYEIPVGENEKPKFKEGYEPIIPLVTTQGNWQMDLNVKVDTDSVKVYDINKESNGFGIEKVIVTPYEVKVKTILPGLYANQEEIFAVKKKYYKEGKAAALKEGNTWKDLTDEEIDENYWIATTGDYAAAVFDQNGQKLDFSYEEGSQNGSYQVYPLQGRKITKLSVYVGENAISTFKEKDQKAMASRALYGIDIDLTK</sequence>
<dbReference type="AlphaFoldDB" id="A0A4U8Q7H1"/>
<dbReference type="RefSeq" id="WP_138002486.1">
    <property type="nucleotide sequence ID" value="NZ_QGQD01000047.1"/>
</dbReference>
<comment type="caution">
    <text evidence="3">The sequence shown here is derived from an EMBL/GenBank/DDBJ whole genome shotgun (WGS) entry which is preliminary data.</text>
</comment>
<organism evidence="3 4">
    <name type="scientific">Robinsoniella peoriensis</name>
    <dbReference type="NCBI Taxonomy" id="180332"/>
    <lineage>
        <taxon>Bacteria</taxon>
        <taxon>Bacillati</taxon>
        <taxon>Bacillota</taxon>
        <taxon>Clostridia</taxon>
        <taxon>Lachnospirales</taxon>
        <taxon>Lachnospiraceae</taxon>
        <taxon>Robinsoniella</taxon>
    </lineage>
</organism>
<feature type="transmembrane region" description="Helical" evidence="1">
    <location>
        <begin position="37"/>
        <end position="57"/>
    </location>
</feature>
<dbReference type="STRING" id="180332.GCA_000797495_00055"/>
<keyword evidence="4" id="KW-1185">Reference proteome</keyword>
<gene>
    <name evidence="3" type="ORF">DSM106044_02353</name>
</gene>
<evidence type="ECO:0000259" key="2">
    <source>
        <dbReference type="Pfam" id="PF13786"/>
    </source>
</evidence>
<dbReference type="Gene3D" id="2.60.40.1630">
    <property type="entry name" value="bacillus anthracis domain"/>
    <property type="match status" value="1"/>
</dbReference>
<keyword evidence="1" id="KW-1133">Transmembrane helix</keyword>
<dbReference type="Proteomes" id="UP000306509">
    <property type="component" value="Unassembled WGS sequence"/>
</dbReference>
<evidence type="ECO:0000313" key="3">
    <source>
        <dbReference type="EMBL" id="TLD00777.1"/>
    </source>
</evidence>
<keyword evidence="1" id="KW-0812">Transmembrane</keyword>
<keyword evidence="1" id="KW-0472">Membrane</keyword>
<dbReference type="EMBL" id="QGQD01000047">
    <property type="protein sequence ID" value="TLD00777.1"/>
    <property type="molecule type" value="Genomic_DNA"/>
</dbReference>
<dbReference type="Pfam" id="PF13786">
    <property type="entry name" value="DUF4179"/>
    <property type="match status" value="1"/>
</dbReference>